<keyword evidence="6" id="KW-1185">Reference proteome</keyword>
<dbReference type="Proteomes" id="UP000269883">
    <property type="component" value="Chromosome"/>
</dbReference>
<dbReference type="Pfam" id="PF00011">
    <property type="entry name" value="HSP20"/>
    <property type="match status" value="1"/>
</dbReference>
<dbReference type="AlphaFoldDB" id="A0A2Z6B0P9"/>
<evidence type="ECO:0000256" key="1">
    <source>
        <dbReference type="ARBA" id="ARBA00023016"/>
    </source>
</evidence>
<organism evidence="5 6">
    <name type="scientific">Desulfovibrio ferrophilus</name>
    <dbReference type="NCBI Taxonomy" id="241368"/>
    <lineage>
        <taxon>Bacteria</taxon>
        <taxon>Pseudomonadati</taxon>
        <taxon>Thermodesulfobacteriota</taxon>
        <taxon>Desulfovibrionia</taxon>
        <taxon>Desulfovibrionales</taxon>
        <taxon>Desulfovibrionaceae</taxon>
        <taxon>Desulfovibrio</taxon>
    </lineage>
</organism>
<proteinExistence type="inferred from homology"/>
<dbReference type="Gene3D" id="2.60.40.790">
    <property type="match status" value="1"/>
</dbReference>
<evidence type="ECO:0000313" key="5">
    <source>
        <dbReference type="EMBL" id="BBD09107.1"/>
    </source>
</evidence>
<dbReference type="PROSITE" id="PS01031">
    <property type="entry name" value="SHSP"/>
    <property type="match status" value="1"/>
</dbReference>
<dbReference type="InterPro" id="IPR008978">
    <property type="entry name" value="HSP20-like_chaperone"/>
</dbReference>
<dbReference type="SUPFAM" id="SSF49764">
    <property type="entry name" value="HSP20-like chaperones"/>
    <property type="match status" value="1"/>
</dbReference>
<sequence length="137" mass="15309">MPDLKVWGEQQLSRMKHDMDKLFEALCSDFGLPPARPLGKAGLSVTHTESEILIRTEAPGLMPEDLSVTVTERRLIISGRKVEHSEDGTRKEQSFRREMYLPCPVEPGTVSASYEDGIVEVKLPRSCSADEYSSLSE</sequence>
<gene>
    <name evidence="5" type="ORF">DFE_2381</name>
</gene>
<dbReference type="PANTHER" id="PTHR46733:SF4">
    <property type="entry name" value="HEAT SHOCK PROTEIN 21, CHLOROPLASTIC"/>
    <property type="match status" value="1"/>
</dbReference>
<evidence type="ECO:0000256" key="3">
    <source>
        <dbReference type="RuleBase" id="RU003616"/>
    </source>
</evidence>
<dbReference type="CDD" id="cd06464">
    <property type="entry name" value="ACD_sHsps-like"/>
    <property type="match status" value="1"/>
</dbReference>
<accession>A0A2Z6B0P9</accession>
<dbReference type="InterPro" id="IPR044587">
    <property type="entry name" value="HSP21-like"/>
</dbReference>
<dbReference type="GO" id="GO:0009408">
    <property type="term" value="P:response to heat"/>
    <property type="evidence" value="ECO:0007669"/>
    <property type="project" value="InterPro"/>
</dbReference>
<reference evidence="5 6" key="1">
    <citation type="journal article" date="2018" name="Sci. Adv.">
        <title>Multi-heme cytochromes provide a pathway for survival in energy-limited environments.</title>
        <authorList>
            <person name="Deng X."/>
            <person name="Dohmae N."/>
            <person name="Nealson K.H."/>
            <person name="Hashimoto K."/>
            <person name="Okamoto A."/>
        </authorList>
    </citation>
    <scope>NUCLEOTIDE SEQUENCE [LARGE SCALE GENOMIC DNA]</scope>
    <source>
        <strain evidence="5 6">IS5</strain>
    </source>
</reference>
<dbReference type="KEGG" id="dfl:DFE_2381"/>
<comment type="similarity">
    <text evidence="2 3">Belongs to the small heat shock protein (HSP20) family.</text>
</comment>
<dbReference type="OrthoDB" id="5458456at2"/>
<protein>
    <submittedName>
        <fullName evidence="5">Heat shock protein HSP20</fullName>
    </submittedName>
</protein>
<dbReference type="EMBL" id="AP017378">
    <property type="protein sequence ID" value="BBD09107.1"/>
    <property type="molecule type" value="Genomic_DNA"/>
</dbReference>
<evidence type="ECO:0000256" key="2">
    <source>
        <dbReference type="PROSITE-ProRule" id="PRU00285"/>
    </source>
</evidence>
<evidence type="ECO:0000313" key="6">
    <source>
        <dbReference type="Proteomes" id="UP000269883"/>
    </source>
</evidence>
<dbReference type="RefSeq" id="WP_126379804.1">
    <property type="nucleotide sequence ID" value="NZ_AP017378.1"/>
</dbReference>
<evidence type="ECO:0000259" key="4">
    <source>
        <dbReference type="PROSITE" id="PS01031"/>
    </source>
</evidence>
<keyword evidence="1 5" id="KW-0346">Stress response</keyword>
<dbReference type="InterPro" id="IPR002068">
    <property type="entry name" value="A-crystallin/Hsp20_dom"/>
</dbReference>
<dbReference type="PANTHER" id="PTHR46733">
    <property type="entry name" value="26.5 KDA HEAT SHOCK PROTEIN, MITOCHONDRIAL"/>
    <property type="match status" value="1"/>
</dbReference>
<feature type="domain" description="SHSP" evidence="4">
    <location>
        <begin position="34"/>
        <end position="137"/>
    </location>
</feature>
<name>A0A2Z6B0P9_9BACT</name>